<dbReference type="Proteomes" id="UP001153642">
    <property type="component" value="Unassembled WGS sequence"/>
</dbReference>
<accession>A0ABT6FU38</accession>
<comment type="caution">
    <text evidence="2">The sequence shown here is derived from an EMBL/GenBank/DDBJ whole genome shotgun (WGS) entry which is preliminary data.</text>
</comment>
<feature type="transmembrane region" description="Helical" evidence="1">
    <location>
        <begin position="109"/>
        <end position="128"/>
    </location>
</feature>
<feature type="transmembrane region" description="Helical" evidence="1">
    <location>
        <begin position="134"/>
        <end position="155"/>
    </location>
</feature>
<keyword evidence="1" id="KW-0812">Transmembrane</keyword>
<evidence type="ECO:0000313" key="3">
    <source>
        <dbReference type="Proteomes" id="UP001153642"/>
    </source>
</evidence>
<keyword evidence="3" id="KW-1185">Reference proteome</keyword>
<name>A0ABT6FU38_9FLAO</name>
<keyword evidence="1" id="KW-1133">Transmembrane helix</keyword>
<protein>
    <submittedName>
        <fullName evidence="2">DUF2975 domain-containing protein</fullName>
    </submittedName>
</protein>
<feature type="transmembrane region" description="Helical" evidence="1">
    <location>
        <begin position="66"/>
        <end position="89"/>
    </location>
</feature>
<reference evidence="2" key="1">
    <citation type="submission" date="2022-11" db="EMBL/GenBank/DDBJ databases">
        <title>High-quality draft genome sequence of Galbibacter sp. strain CMA-7.</title>
        <authorList>
            <person name="Wei L."/>
            <person name="Dong C."/>
            <person name="Shao Z."/>
        </authorList>
    </citation>
    <scope>NUCLEOTIDE SEQUENCE</scope>
    <source>
        <strain evidence="2">CMA-7</strain>
    </source>
</reference>
<dbReference type="RefSeq" id="WP_277900356.1">
    <property type="nucleotide sequence ID" value="NZ_JAPMUA010000004.1"/>
</dbReference>
<keyword evidence="1" id="KW-0472">Membrane</keyword>
<dbReference type="EMBL" id="JAPMUA010000004">
    <property type="protein sequence ID" value="MDG3586627.1"/>
    <property type="molecule type" value="Genomic_DNA"/>
</dbReference>
<proteinExistence type="predicted"/>
<sequence length="169" mass="19801">MKKTNIISKILYAVTRVLAWLYFFTAIYGFICSVTKTNIKPVAGQTIIEYPFTDVPFLILNNSTPYLVFSFLLPTLAYALFFWLLSNVFQVFYQQKLFTVANIAHLKRFYAINLFLPILLVIISSFFTEIEREIYMIIALHMFLGIFIFIISEIFQQGLDLQNEQDLYI</sequence>
<feature type="transmembrane region" description="Helical" evidence="1">
    <location>
        <begin position="12"/>
        <end position="31"/>
    </location>
</feature>
<gene>
    <name evidence="2" type="ORF">OSR52_12190</name>
</gene>
<organism evidence="2 3">
    <name type="scientific">Galbibacter pacificus</name>
    <dbReference type="NCBI Taxonomy" id="2996052"/>
    <lineage>
        <taxon>Bacteria</taxon>
        <taxon>Pseudomonadati</taxon>
        <taxon>Bacteroidota</taxon>
        <taxon>Flavobacteriia</taxon>
        <taxon>Flavobacteriales</taxon>
        <taxon>Flavobacteriaceae</taxon>
        <taxon>Galbibacter</taxon>
    </lineage>
</organism>
<evidence type="ECO:0000313" key="2">
    <source>
        <dbReference type="EMBL" id="MDG3586627.1"/>
    </source>
</evidence>
<evidence type="ECO:0000256" key="1">
    <source>
        <dbReference type="SAM" id="Phobius"/>
    </source>
</evidence>